<dbReference type="Proteomes" id="UP001496674">
    <property type="component" value="Chromosome"/>
</dbReference>
<protein>
    <submittedName>
        <fullName evidence="2">ATP-dependent endonuclease</fullName>
    </submittedName>
</protein>
<dbReference type="RefSeq" id="WP_353331790.1">
    <property type="nucleotide sequence ID" value="NZ_AP028055.1"/>
</dbReference>
<keyword evidence="2" id="KW-0378">Hydrolase</keyword>
<name>A0ABM8IEU5_9BACE</name>
<keyword evidence="3" id="KW-1185">Reference proteome</keyword>
<organism evidence="2 3">
    <name type="scientific">Bacteroides sedimenti</name>
    <dbReference type="NCBI Taxonomy" id="2136147"/>
    <lineage>
        <taxon>Bacteria</taxon>
        <taxon>Pseudomonadati</taxon>
        <taxon>Bacteroidota</taxon>
        <taxon>Bacteroidia</taxon>
        <taxon>Bacteroidales</taxon>
        <taxon>Bacteroidaceae</taxon>
        <taxon>Bacteroides</taxon>
    </lineage>
</organism>
<dbReference type="Gene3D" id="3.40.50.300">
    <property type="entry name" value="P-loop containing nucleotide triphosphate hydrolases"/>
    <property type="match status" value="2"/>
</dbReference>
<sequence length="472" mass="53236">MINSYLVGQIKENFPHDFTTGQTRTVEELADFMLSPVNDAVFILRGYAGTGKTSLVSAVVKTMTKLGQKSILLAPTGRAAKVFSGYSGHPAYTIHKKIYRQQSFSNELSNFSLNDNLHTHTLFIVDEASMISNDGLSGTSFGTGRLLDDLVHYVYSGEGCRLLLMGDTAQLPPVGQEESPALVADILKGYGLAVREMNLTEVVRQLDDSGILWNATALRKLISQGDVDALPKIRVKGFPDIRLLPGSELIEEISSCYDKVGMDETIVVCRSNKRANIYNNGIRNTILYREEELSGGDLLMVAKNNYYWTQNSQGIDFIANGDMAVVRRVRRTREIYGFRFADVQLILPDYNDYELEATVLLDTLRSDSPALSREENDRLFYSVLEDYADISTKRERMKKMKADPHYNALQVKYGYAVTCHKAQGGQWKKVFLDQGYLTPEMLTPDYFRWLYTAITRATETLYLVNYPQEQVE</sequence>
<dbReference type="InterPro" id="IPR027417">
    <property type="entry name" value="P-loop_NTPase"/>
</dbReference>
<dbReference type="PANTHER" id="PTHR47642:SF5">
    <property type="entry name" value="ATP-DEPENDENT DNA HELICASE"/>
    <property type="match status" value="1"/>
</dbReference>
<evidence type="ECO:0000259" key="1">
    <source>
        <dbReference type="Pfam" id="PF13538"/>
    </source>
</evidence>
<dbReference type="CDD" id="cd18809">
    <property type="entry name" value="SF1_C_RecD"/>
    <property type="match status" value="1"/>
</dbReference>
<dbReference type="CDD" id="cd17933">
    <property type="entry name" value="DEXSc_RecD-like"/>
    <property type="match status" value="1"/>
</dbReference>
<accession>A0ABM8IEU5</accession>
<keyword evidence="2" id="KW-0540">Nuclease</keyword>
<feature type="domain" description="UvrD-like helicase C-terminal" evidence="1">
    <location>
        <begin position="413"/>
        <end position="464"/>
    </location>
</feature>
<dbReference type="PANTHER" id="PTHR47642">
    <property type="entry name" value="ATP-DEPENDENT DNA HELICASE"/>
    <property type="match status" value="1"/>
</dbReference>
<dbReference type="EMBL" id="AP028055">
    <property type="protein sequence ID" value="BEH00441.1"/>
    <property type="molecule type" value="Genomic_DNA"/>
</dbReference>
<keyword evidence="2" id="KW-0255">Endonuclease</keyword>
<dbReference type="GO" id="GO:0004519">
    <property type="term" value="F:endonuclease activity"/>
    <property type="evidence" value="ECO:0007669"/>
    <property type="project" value="UniProtKB-KW"/>
</dbReference>
<dbReference type="InterPro" id="IPR027785">
    <property type="entry name" value="UvrD-like_helicase_C"/>
</dbReference>
<evidence type="ECO:0000313" key="3">
    <source>
        <dbReference type="Proteomes" id="UP001496674"/>
    </source>
</evidence>
<dbReference type="Pfam" id="PF13538">
    <property type="entry name" value="UvrD_C_2"/>
    <property type="match status" value="1"/>
</dbReference>
<reference evidence="2 3" key="1">
    <citation type="submission" date="2023-04" db="EMBL/GenBank/DDBJ databases">
        <title>Draft genome sequence of acteroides sedimenti strain YN3PY1.</title>
        <authorList>
            <person name="Yoshida N."/>
        </authorList>
    </citation>
    <scope>NUCLEOTIDE SEQUENCE [LARGE SCALE GENOMIC DNA]</scope>
    <source>
        <strain evidence="2 3">YN3PY1</strain>
    </source>
</reference>
<dbReference type="SUPFAM" id="SSF52540">
    <property type="entry name" value="P-loop containing nucleoside triphosphate hydrolases"/>
    <property type="match status" value="1"/>
</dbReference>
<dbReference type="Pfam" id="PF13604">
    <property type="entry name" value="AAA_30"/>
    <property type="match status" value="1"/>
</dbReference>
<gene>
    <name evidence="2" type="ORF">BSYN_27050</name>
</gene>
<proteinExistence type="predicted"/>
<dbReference type="InterPro" id="IPR051055">
    <property type="entry name" value="PIF1_helicase"/>
</dbReference>
<evidence type="ECO:0000313" key="2">
    <source>
        <dbReference type="EMBL" id="BEH00441.1"/>
    </source>
</evidence>